<dbReference type="InterPro" id="IPR016286">
    <property type="entry name" value="FUC_metazoa-typ"/>
</dbReference>
<dbReference type="GO" id="GO:0016139">
    <property type="term" value="P:glycoside catabolic process"/>
    <property type="evidence" value="ECO:0007669"/>
    <property type="project" value="TreeGrafter"/>
</dbReference>
<dbReference type="Gene3D" id="2.60.40.1180">
    <property type="entry name" value="Golgi alpha-mannosidase II"/>
    <property type="match status" value="1"/>
</dbReference>
<evidence type="ECO:0000313" key="8">
    <source>
        <dbReference type="EMBL" id="AUP78536.1"/>
    </source>
</evidence>
<dbReference type="SUPFAM" id="SSF51445">
    <property type="entry name" value="(Trans)glycosidases"/>
    <property type="match status" value="1"/>
</dbReference>
<dbReference type="GO" id="GO:0005764">
    <property type="term" value="C:lysosome"/>
    <property type="evidence" value="ECO:0007669"/>
    <property type="project" value="TreeGrafter"/>
</dbReference>
<evidence type="ECO:0000313" key="9">
    <source>
        <dbReference type="Proteomes" id="UP000235826"/>
    </source>
</evidence>
<sequence length="504" mass="57871">MRKNIFITLFCLSIILSACKTNEEETVSKTETTYEPNWESLSKHNQSPEWLADAKLGIYFHWGVYSVPAYGSEWYPFQMYRNTNTSKHHIKTYGPLSEFGYHDFVPMFKGEAFDPEEWAELFKNTGARFAGPSAQHHDGFAMWDSKVNPWNSADKGPKQDITGKLEKSIKSRGMKFITTFHHARNLQRHNGDPKEWDTYNSHFAYGPDFPTSSTDSILSKLYGNIPEKEFNQYWFDQLKEVIDQYSPDIIWFDSWLKLIPQEHRKKFAAYYLNEAKKKKQEAVIVYKQQDIPSSVGVLDIEQGGKKDLSESVWLTDVTLSTGSWSYTDGQTYKPAELVVRNMIDVWSKNGIVLLNISPKANGVINQEQRSILAKIGEWMKKHEEAIYETRPFGVYGFGKAKSEDGHFGGQSATIEYTKDDGRFLKSKDGKYLYLFMLGKPEVGSIIDIGVLARHTFYPEQGVKKVTVLGSNVEAKWHFAKRNFILTVPDATMDDIATVFKFELN</sequence>
<name>A0A2K9PNC8_9FLAO</name>
<evidence type="ECO:0000256" key="2">
    <source>
        <dbReference type="ARBA" id="ARBA00007951"/>
    </source>
</evidence>
<reference evidence="8 9" key="1">
    <citation type="submission" date="2018-01" db="EMBL/GenBank/DDBJ databases">
        <title>Complete genome sequence of Flavivirga eckloniae ECD14 isolated from seaweed Ecklonia cava.</title>
        <authorList>
            <person name="Lee J.H."/>
            <person name="Baik K.S."/>
            <person name="Seong C.N."/>
        </authorList>
    </citation>
    <scope>NUCLEOTIDE SEQUENCE [LARGE SCALE GENOMIC DNA]</scope>
    <source>
        <strain evidence="8 9">ECD14</strain>
    </source>
</reference>
<dbReference type="RefSeq" id="WP_102755191.1">
    <property type="nucleotide sequence ID" value="NZ_CP025791.1"/>
</dbReference>
<dbReference type="AlphaFoldDB" id="A0A2K9PNC8"/>
<dbReference type="Pfam" id="PF01120">
    <property type="entry name" value="Alpha_L_fucos"/>
    <property type="match status" value="1"/>
</dbReference>
<dbReference type="Gene3D" id="3.20.20.80">
    <property type="entry name" value="Glycosidases"/>
    <property type="match status" value="1"/>
</dbReference>
<dbReference type="GO" id="GO:0006004">
    <property type="term" value="P:fucose metabolic process"/>
    <property type="evidence" value="ECO:0007669"/>
    <property type="project" value="InterPro"/>
</dbReference>
<accession>A0A2K9PNC8</accession>
<dbReference type="Proteomes" id="UP000235826">
    <property type="component" value="Chromosome"/>
</dbReference>
<comment type="similarity">
    <text evidence="2">Belongs to the glycosyl hydrolase 29 family.</text>
</comment>
<dbReference type="PROSITE" id="PS51257">
    <property type="entry name" value="PROKAR_LIPOPROTEIN"/>
    <property type="match status" value="1"/>
</dbReference>
<dbReference type="InterPro" id="IPR057739">
    <property type="entry name" value="Glyco_hydro_29_N"/>
</dbReference>
<dbReference type="KEGG" id="fek:C1H87_07355"/>
<evidence type="ECO:0000256" key="5">
    <source>
        <dbReference type="ARBA" id="ARBA00022801"/>
    </source>
</evidence>
<dbReference type="PRINTS" id="PR00741">
    <property type="entry name" value="GLHYDRLASE29"/>
</dbReference>
<dbReference type="EC" id="3.2.1.51" evidence="3"/>
<keyword evidence="9" id="KW-1185">Reference proteome</keyword>
<proteinExistence type="inferred from homology"/>
<dbReference type="EMBL" id="CP025791">
    <property type="protein sequence ID" value="AUP78536.1"/>
    <property type="molecule type" value="Genomic_DNA"/>
</dbReference>
<dbReference type="PANTHER" id="PTHR10030">
    <property type="entry name" value="ALPHA-L-FUCOSIDASE"/>
    <property type="match status" value="1"/>
</dbReference>
<evidence type="ECO:0000256" key="3">
    <source>
        <dbReference type="ARBA" id="ARBA00012662"/>
    </source>
</evidence>
<keyword evidence="4" id="KW-0732">Signal</keyword>
<dbReference type="GO" id="GO:0004560">
    <property type="term" value="F:alpha-L-fucosidase activity"/>
    <property type="evidence" value="ECO:0007669"/>
    <property type="project" value="InterPro"/>
</dbReference>
<protein>
    <recommendedName>
        <fullName evidence="3">alpha-L-fucosidase</fullName>
        <ecNumber evidence="3">3.2.1.51</ecNumber>
    </recommendedName>
</protein>
<organism evidence="8 9">
    <name type="scientific">Flavivirga eckloniae</name>
    <dbReference type="NCBI Taxonomy" id="1803846"/>
    <lineage>
        <taxon>Bacteria</taxon>
        <taxon>Pseudomonadati</taxon>
        <taxon>Bacteroidota</taxon>
        <taxon>Flavobacteriia</taxon>
        <taxon>Flavobacteriales</taxon>
        <taxon>Flavobacteriaceae</taxon>
        <taxon>Flavivirga</taxon>
    </lineage>
</organism>
<dbReference type="OrthoDB" id="1095333at2"/>
<feature type="domain" description="Glycoside hydrolase family 29 N-terminal" evidence="7">
    <location>
        <begin position="26"/>
        <end position="384"/>
    </location>
</feature>
<keyword evidence="6" id="KW-0326">Glycosidase</keyword>
<dbReference type="SMART" id="SM00812">
    <property type="entry name" value="Alpha_L_fucos"/>
    <property type="match status" value="1"/>
</dbReference>
<evidence type="ECO:0000259" key="7">
    <source>
        <dbReference type="Pfam" id="PF01120"/>
    </source>
</evidence>
<gene>
    <name evidence="8" type="ORF">C1H87_07355</name>
</gene>
<dbReference type="InterPro" id="IPR013780">
    <property type="entry name" value="Glyco_hydro_b"/>
</dbReference>
<evidence type="ECO:0000256" key="6">
    <source>
        <dbReference type="ARBA" id="ARBA00023295"/>
    </source>
</evidence>
<dbReference type="PANTHER" id="PTHR10030:SF37">
    <property type="entry name" value="ALPHA-L-FUCOSIDASE-RELATED"/>
    <property type="match status" value="1"/>
</dbReference>
<evidence type="ECO:0000256" key="1">
    <source>
        <dbReference type="ARBA" id="ARBA00004071"/>
    </source>
</evidence>
<dbReference type="InterPro" id="IPR017853">
    <property type="entry name" value="GH"/>
</dbReference>
<keyword evidence="5" id="KW-0378">Hydrolase</keyword>
<evidence type="ECO:0000256" key="4">
    <source>
        <dbReference type="ARBA" id="ARBA00022729"/>
    </source>
</evidence>
<dbReference type="InterPro" id="IPR000933">
    <property type="entry name" value="Glyco_hydro_29"/>
</dbReference>
<comment type="function">
    <text evidence="1">Alpha-L-fucosidase is responsible for hydrolyzing the alpha-1,6-linked fucose joined to the reducing-end N-acetylglucosamine of the carbohydrate moieties of glycoproteins.</text>
</comment>